<comment type="catalytic activity">
    <reaction evidence="11">
        <text>N(6)-(pyridoxal phosphate)-L-lysyl-[4-amino-5-hydroxymethyl-2-methylpyrimidine phosphate synthase] + L-histidyl-[4-amino-5-hydroxymethyl-2-methylpyrimidine phosphate synthase] + 2 Fe(3+) + 4 H2O = L-lysyl-[4-amino-5-hydroxymethyl-2-methylpyrimidine phosphate synthase] + (2S)-2-amino-5-hydroxy-4-oxopentanoyl-[4-amino-5-hydroxymethyl-2-methylpyrimidine phosphate synthase] + 4-amino-2-methyl-5-(phosphooxymethyl)pyrimidine + 3-oxopropanoate + 2 Fe(2+) + 2 H(+)</text>
        <dbReference type="Rhea" id="RHEA:65756"/>
        <dbReference type="Rhea" id="RHEA-COMP:16892"/>
        <dbReference type="Rhea" id="RHEA-COMP:16893"/>
        <dbReference type="Rhea" id="RHEA-COMP:16894"/>
        <dbReference type="Rhea" id="RHEA-COMP:16895"/>
        <dbReference type="ChEBI" id="CHEBI:15377"/>
        <dbReference type="ChEBI" id="CHEBI:15378"/>
        <dbReference type="ChEBI" id="CHEBI:29033"/>
        <dbReference type="ChEBI" id="CHEBI:29034"/>
        <dbReference type="ChEBI" id="CHEBI:29969"/>
        <dbReference type="ChEBI" id="CHEBI:29979"/>
        <dbReference type="ChEBI" id="CHEBI:33190"/>
        <dbReference type="ChEBI" id="CHEBI:58354"/>
        <dbReference type="ChEBI" id="CHEBI:143915"/>
        <dbReference type="ChEBI" id="CHEBI:157692"/>
    </reaction>
    <physiologicalReaction direction="left-to-right" evidence="11">
        <dbReference type="Rhea" id="RHEA:65757"/>
    </physiologicalReaction>
</comment>
<keyword evidence="12" id="KW-0732">Signal</keyword>
<comment type="pathway">
    <text evidence="2">Cofactor biosynthesis; thiamine diphosphate biosynthesis.</text>
</comment>
<dbReference type="SUPFAM" id="SSF53850">
    <property type="entry name" value="Periplasmic binding protein-like II"/>
    <property type="match status" value="1"/>
</dbReference>
<gene>
    <name evidence="14" type="ORF">FB473_001379</name>
</gene>
<keyword evidence="8" id="KW-0784">Thiamine biosynthesis</keyword>
<proteinExistence type="inferred from homology"/>
<keyword evidence="5" id="KW-0808">Transferase</keyword>
<evidence type="ECO:0000259" key="13">
    <source>
        <dbReference type="Pfam" id="PF09084"/>
    </source>
</evidence>
<dbReference type="InterPro" id="IPR027939">
    <property type="entry name" value="NMT1/THI5"/>
</dbReference>
<dbReference type="Gene3D" id="3.40.190.10">
    <property type="entry name" value="Periplasmic binding protein-like II"/>
    <property type="match status" value="2"/>
</dbReference>
<dbReference type="PANTHER" id="PTHR31528">
    <property type="entry name" value="4-AMINO-5-HYDROXYMETHYL-2-METHYLPYRIMIDINE PHOSPHATE SYNTHASE THI11-RELATED"/>
    <property type="match status" value="1"/>
</dbReference>
<evidence type="ECO:0000256" key="4">
    <source>
        <dbReference type="ARBA" id="ARBA00011738"/>
    </source>
</evidence>
<name>A0ABX0SEC1_9ACTN</name>
<evidence type="ECO:0000256" key="8">
    <source>
        <dbReference type="ARBA" id="ARBA00022977"/>
    </source>
</evidence>
<feature type="signal peptide" evidence="12">
    <location>
        <begin position="1"/>
        <end position="34"/>
    </location>
</feature>
<evidence type="ECO:0000256" key="5">
    <source>
        <dbReference type="ARBA" id="ARBA00022679"/>
    </source>
</evidence>
<evidence type="ECO:0000256" key="3">
    <source>
        <dbReference type="ARBA" id="ARBA00009406"/>
    </source>
</evidence>
<evidence type="ECO:0000256" key="7">
    <source>
        <dbReference type="ARBA" id="ARBA00022898"/>
    </source>
</evidence>
<sequence>MKRTKRNGARRVGSALIATLLAGSLIGCSSGEPATDGSPNASGDQADAVSIVLDWTPNTNHSGIFVAEKLGYYADAGIELTVLPYSQAGVESVLASGGADFGISGASSVTQAAAQGEDLQMVLNIQQKSSAGIAYRADDSRISRPSDLDGKLFASWGAAETIAGVKQMIVNDGGTGEFDEVTLGTSAYQAVYTGAADFAQGLSTWEGIEAELAGTPVDFFFPGDYGVTVTPAEIGISASRSYLADNQDVARRFVQATQKGYEYAMDHPDEAADILVEANPDATVDPELAGRSQEMLTDYWRDAQGGVGTADVEAWQEFVDYLASSGLLVDAEGKPLATAPQVDDLVTNDYLA</sequence>
<feature type="chain" id="PRO_5046206896" description="Thiamine pyrimidine synthase" evidence="12">
    <location>
        <begin position="35"/>
        <end position="352"/>
    </location>
</feature>
<dbReference type="PROSITE" id="PS51257">
    <property type="entry name" value="PROKAR_LIPOPROTEIN"/>
    <property type="match status" value="1"/>
</dbReference>
<evidence type="ECO:0000256" key="9">
    <source>
        <dbReference type="ARBA" id="ARBA00023004"/>
    </source>
</evidence>
<feature type="domain" description="SsuA/THI5-like" evidence="13">
    <location>
        <begin position="58"/>
        <end position="271"/>
    </location>
</feature>
<evidence type="ECO:0000313" key="14">
    <source>
        <dbReference type="EMBL" id="NIH56734.1"/>
    </source>
</evidence>
<evidence type="ECO:0000256" key="2">
    <source>
        <dbReference type="ARBA" id="ARBA00004948"/>
    </source>
</evidence>
<evidence type="ECO:0000256" key="6">
    <source>
        <dbReference type="ARBA" id="ARBA00022723"/>
    </source>
</evidence>
<keyword evidence="6" id="KW-0479">Metal-binding</keyword>
<dbReference type="EMBL" id="JAAMOZ010000001">
    <property type="protein sequence ID" value="NIH56734.1"/>
    <property type="molecule type" value="Genomic_DNA"/>
</dbReference>
<keyword evidence="9" id="KW-0408">Iron</keyword>
<comment type="subunit">
    <text evidence="4">Homodimer.</text>
</comment>
<comment type="caution">
    <text evidence="14">The sequence shown here is derived from an EMBL/GenBank/DDBJ whole genome shotgun (WGS) entry which is preliminary data.</text>
</comment>
<accession>A0ABX0SEC1</accession>
<evidence type="ECO:0000256" key="10">
    <source>
        <dbReference type="ARBA" id="ARBA00033171"/>
    </source>
</evidence>
<dbReference type="RefSeq" id="WP_167165888.1">
    <property type="nucleotide sequence ID" value="NZ_BAAAOO010000015.1"/>
</dbReference>
<organism evidence="14 15">
    <name type="scientific">Brooklawnia cerclae</name>
    <dbReference type="NCBI Taxonomy" id="349934"/>
    <lineage>
        <taxon>Bacteria</taxon>
        <taxon>Bacillati</taxon>
        <taxon>Actinomycetota</taxon>
        <taxon>Actinomycetes</taxon>
        <taxon>Propionibacteriales</taxon>
        <taxon>Propionibacteriaceae</taxon>
        <taxon>Brooklawnia</taxon>
    </lineage>
</organism>
<reference evidence="14 15" key="1">
    <citation type="submission" date="2020-02" db="EMBL/GenBank/DDBJ databases">
        <title>Sequencing the genomes of 1000 actinobacteria strains.</title>
        <authorList>
            <person name="Klenk H.-P."/>
        </authorList>
    </citation>
    <scope>NUCLEOTIDE SEQUENCE [LARGE SCALE GENOMIC DNA]</scope>
    <source>
        <strain evidence="14 15">DSM 19609</strain>
    </source>
</reference>
<comment type="function">
    <text evidence="1">Responsible for the formation of the pyrimidine heterocycle in the thiamine biosynthesis pathway. Catalyzes the formation of hydroxymethylpyrimidine phosphate (HMP-P) from histidine and pyridoxal phosphate (PLP). The protein uses PLP and the active site histidine to form HMP-P, generating an inactive enzyme. The enzyme can only undergo a single turnover, which suggests it is a suicide enzyme.</text>
</comment>
<protein>
    <recommendedName>
        <fullName evidence="10">Thiamine pyrimidine synthase</fullName>
    </recommendedName>
</protein>
<keyword evidence="15" id="KW-1185">Reference proteome</keyword>
<dbReference type="PANTHER" id="PTHR31528:SF1">
    <property type="entry name" value="4-AMINO-5-HYDROXYMETHYL-2-METHYLPYRIMIDINE PHOSPHATE SYNTHASE THI11-RELATED"/>
    <property type="match status" value="1"/>
</dbReference>
<evidence type="ECO:0000256" key="1">
    <source>
        <dbReference type="ARBA" id="ARBA00003469"/>
    </source>
</evidence>
<keyword evidence="7" id="KW-0663">Pyridoxal phosphate</keyword>
<evidence type="ECO:0000256" key="11">
    <source>
        <dbReference type="ARBA" id="ARBA00048179"/>
    </source>
</evidence>
<dbReference type="Proteomes" id="UP000749311">
    <property type="component" value="Unassembled WGS sequence"/>
</dbReference>
<dbReference type="InterPro" id="IPR015168">
    <property type="entry name" value="SsuA/THI5"/>
</dbReference>
<evidence type="ECO:0000313" key="15">
    <source>
        <dbReference type="Proteomes" id="UP000749311"/>
    </source>
</evidence>
<comment type="similarity">
    <text evidence="3">Belongs to the NMT1/THI5 family.</text>
</comment>
<evidence type="ECO:0000256" key="12">
    <source>
        <dbReference type="SAM" id="SignalP"/>
    </source>
</evidence>
<dbReference type="Pfam" id="PF09084">
    <property type="entry name" value="NMT1"/>
    <property type="match status" value="1"/>
</dbReference>